<reference evidence="4 5" key="1">
    <citation type="submission" date="2015-02" db="EMBL/GenBank/DDBJ databases">
        <title>Draft genome sequences of ten Microbacterium spp. with emphasis on heavy metal contaminated environments.</title>
        <authorList>
            <person name="Corretto E."/>
        </authorList>
    </citation>
    <scope>NUCLEOTIDE SEQUENCE [LARGE SCALE GENOMIC DNA]</scope>
    <source>
        <strain evidence="4 5">DSM 12510</strain>
    </source>
</reference>
<dbReference type="RefSeq" id="WP_045275018.1">
    <property type="nucleotide sequence ID" value="NZ_BAAAUP010000003.1"/>
</dbReference>
<comment type="caution">
    <text evidence="4">The sequence shown here is derived from an EMBL/GenBank/DDBJ whole genome shotgun (WGS) entry which is preliminary data.</text>
</comment>
<organism evidence="4 5">
    <name type="scientific">Microbacterium terrae</name>
    <dbReference type="NCBI Taxonomy" id="69369"/>
    <lineage>
        <taxon>Bacteria</taxon>
        <taxon>Bacillati</taxon>
        <taxon>Actinomycetota</taxon>
        <taxon>Actinomycetes</taxon>
        <taxon>Micrococcales</taxon>
        <taxon>Microbacteriaceae</taxon>
        <taxon>Microbacterium</taxon>
    </lineage>
</organism>
<accession>A0A0M2H866</accession>
<dbReference type="Gene3D" id="3.40.50.720">
    <property type="entry name" value="NAD(P)-binding Rossmann-like Domain"/>
    <property type="match status" value="1"/>
</dbReference>
<evidence type="ECO:0000259" key="2">
    <source>
        <dbReference type="Pfam" id="PF01408"/>
    </source>
</evidence>
<dbReference type="Proteomes" id="UP000033956">
    <property type="component" value="Unassembled WGS sequence"/>
</dbReference>
<gene>
    <name evidence="4" type="primary">pht4</name>
    <name evidence="4" type="ORF">RS81_01061</name>
</gene>
<sequence>MGDSRLRVVVVGAGYWGPNLVRNFNLSDDWDVAAVCDLDLERAERLASTTRTAVAVSSIEEALAIDGVDAVAIATPARTHESIALAAVAAGKHVLTEKPLADNVDSGERMVAAAASAGVVLMADHTFCYTPAVLKIADLIAAGELGDITFVDSVRINHGLVQPDVDVFWDLAPHDLSILDFILPGGLRPEGVFAHGGDPLRLGKACVGYLVMQLGDGVVAHVHANWLSPTKIRQLIVGGTRRTLVWDDLNPTQRVSVYDRGIDFITVTEDAERAAAQVSYRYGDTLVPALPEKEALSLMVAEFAAAIREGRAPRTDGHSALRVLNVLDATTRSLEAGSSLVTVDRDTEEIVA</sequence>
<dbReference type="GO" id="GO:0016491">
    <property type="term" value="F:oxidoreductase activity"/>
    <property type="evidence" value="ECO:0007669"/>
    <property type="project" value="UniProtKB-KW"/>
</dbReference>
<dbReference type="Pfam" id="PF22725">
    <property type="entry name" value="GFO_IDH_MocA_C3"/>
    <property type="match status" value="1"/>
</dbReference>
<dbReference type="InterPro" id="IPR036291">
    <property type="entry name" value="NAD(P)-bd_dom_sf"/>
</dbReference>
<evidence type="ECO:0000259" key="3">
    <source>
        <dbReference type="Pfam" id="PF22725"/>
    </source>
</evidence>
<protein>
    <submittedName>
        <fullName evidence="4">4,5-dihydroxyphthalate dehydrogenase</fullName>
        <ecNumber evidence="4">1.-.-.-</ecNumber>
    </submittedName>
</protein>
<dbReference type="SUPFAM" id="SSF55347">
    <property type="entry name" value="Glyceraldehyde-3-phosphate dehydrogenase-like, C-terminal domain"/>
    <property type="match status" value="1"/>
</dbReference>
<evidence type="ECO:0000313" key="5">
    <source>
        <dbReference type="Proteomes" id="UP000033956"/>
    </source>
</evidence>
<dbReference type="STRING" id="92835.RS81_01061"/>
<evidence type="ECO:0000256" key="1">
    <source>
        <dbReference type="ARBA" id="ARBA00023027"/>
    </source>
</evidence>
<dbReference type="EC" id="1.-.-.-" evidence="4"/>
<dbReference type="InterPro" id="IPR055170">
    <property type="entry name" value="GFO_IDH_MocA-like_dom"/>
</dbReference>
<dbReference type="PANTHER" id="PTHR43377:SF6">
    <property type="entry name" value="GFO_IDH_MOCA-LIKE OXIDOREDUCTASE N-TERMINAL DOMAIN-CONTAINING PROTEIN"/>
    <property type="match status" value="1"/>
</dbReference>
<keyword evidence="5" id="KW-1185">Reference proteome</keyword>
<dbReference type="PANTHER" id="PTHR43377">
    <property type="entry name" value="BILIVERDIN REDUCTASE A"/>
    <property type="match status" value="1"/>
</dbReference>
<keyword evidence="1" id="KW-0520">NAD</keyword>
<feature type="domain" description="GFO/IDH/MocA-like oxidoreductase" evidence="3">
    <location>
        <begin position="134"/>
        <end position="244"/>
    </location>
</feature>
<feature type="domain" description="Gfo/Idh/MocA-like oxidoreductase N-terminal" evidence="2">
    <location>
        <begin position="6"/>
        <end position="125"/>
    </location>
</feature>
<dbReference type="Gene3D" id="3.30.360.10">
    <property type="entry name" value="Dihydrodipicolinate Reductase, domain 2"/>
    <property type="match status" value="1"/>
</dbReference>
<dbReference type="InterPro" id="IPR000683">
    <property type="entry name" value="Gfo/Idh/MocA-like_OxRdtase_N"/>
</dbReference>
<dbReference type="InterPro" id="IPR051450">
    <property type="entry name" value="Gfo/Idh/MocA_Oxidoreductases"/>
</dbReference>
<dbReference type="SUPFAM" id="SSF51735">
    <property type="entry name" value="NAD(P)-binding Rossmann-fold domains"/>
    <property type="match status" value="1"/>
</dbReference>
<dbReference type="AlphaFoldDB" id="A0A0M2H866"/>
<dbReference type="GO" id="GO:0000166">
    <property type="term" value="F:nucleotide binding"/>
    <property type="evidence" value="ECO:0007669"/>
    <property type="project" value="InterPro"/>
</dbReference>
<keyword evidence="4" id="KW-0560">Oxidoreductase</keyword>
<evidence type="ECO:0000313" key="4">
    <source>
        <dbReference type="EMBL" id="KJL42720.1"/>
    </source>
</evidence>
<dbReference type="Pfam" id="PF01408">
    <property type="entry name" value="GFO_IDH_MocA"/>
    <property type="match status" value="1"/>
</dbReference>
<dbReference type="EMBL" id="JYIZ01000040">
    <property type="protein sequence ID" value="KJL42720.1"/>
    <property type="molecule type" value="Genomic_DNA"/>
</dbReference>
<name>A0A0M2H866_9MICO</name>
<proteinExistence type="predicted"/>
<dbReference type="PATRIC" id="fig|92835.4.peg.1083"/>